<evidence type="ECO:0000313" key="4">
    <source>
        <dbReference type="Proteomes" id="UP000007264"/>
    </source>
</evidence>
<accession>I0YWQ4</accession>
<dbReference type="AlphaFoldDB" id="I0YWQ4"/>
<protein>
    <submittedName>
        <fullName evidence="3">Uncharacterized protein</fullName>
    </submittedName>
</protein>
<dbReference type="Proteomes" id="UP000007264">
    <property type="component" value="Unassembled WGS sequence"/>
</dbReference>
<organism evidence="3 4">
    <name type="scientific">Coccomyxa subellipsoidea (strain C-169)</name>
    <name type="common">Green microalga</name>
    <dbReference type="NCBI Taxonomy" id="574566"/>
    <lineage>
        <taxon>Eukaryota</taxon>
        <taxon>Viridiplantae</taxon>
        <taxon>Chlorophyta</taxon>
        <taxon>core chlorophytes</taxon>
        <taxon>Trebouxiophyceae</taxon>
        <taxon>Trebouxiophyceae incertae sedis</taxon>
        <taxon>Coccomyxaceae</taxon>
        <taxon>Coccomyxa</taxon>
        <taxon>Coccomyxa subellipsoidea</taxon>
    </lineage>
</organism>
<proteinExistence type="predicted"/>
<gene>
    <name evidence="3" type="ORF">COCSUDRAFT_63953</name>
</gene>
<sequence>MGRLIAEAGSLEDENAWLNAQLKETQSDKWYLEIAKSGLEDRVAHLAAALVEGMSEQLDLRCAEQKQSLKALHARLDAAEAEVRRSAQLQRARLMYLNLELELCRDRRARQALERVVEVLSDPDDALLAASSSGGQEALRESLLHRSRSSAVGTAAGCWPVGFGSKKGMSRNSSSSKDQAVSASAPASLNPPSPLTRPPLEVTKMEQSNEDLQDRLIQNSAFAGSNTPPAHALSPRSSGQYGSEDMSWAAEGASSEDDGPQISPHTALGMAATPSGRLAFAHSVMPMISNIGRQLAAQYSVVFDSGRVRAPQLEAAELDCEDPDGNLD</sequence>
<evidence type="ECO:0000313" key="3">
    <source>
        <dbReference type="EMBL" id="EIE22823.1"/>
    </source>
</evidence>
<dbReference type="OrthoDB" id="10579794at2759"/>
<dbReference type="KEGG" id="csl:COCSUDRAFT_63953"/>
<feature type="region of interest" description="Disordered" evidence="2">
    <location>
        <begin position="222"/>
        <end position="269"/>
    </location>
</feature>
<evidence type="ECO:0000256" key="2">
    <source>
        <dbReference type="SAM" id="MobiDB-lite"/>
    </source>
</evidence>
<feature type="region of interest" description="Disordered" evidence="2">
    <location>
        <begin position="167"/>
        <end position="200"/>
    </location>
</feature>
<keyword evidence="1" id="KW-0175">Coiled coil</keyword>
<keyword evidence="4" id="KW-1185">Reference proteome</keyword>
<comment type="caution">
    <text evidence="3">The sequence shown here is derived from an EMBL/GenBank/DDBJ whole genome shotgun (WGS) entry which is preliminary data.</text>
</comment>
<feature type="coiled-coil region" evidence="1">
    <location>
        <begin position="62"/>
        <end position="89"/>
    </location>
</feature>
<feature type="compositionally biased region" description="Low complexity" evidence="2">
    <location>
        <begin position="167"/>
        <end position="188"/>
    </location>
</feature>
<dbReference type="GeneID" id="17040810"/>
<evidence type="ECO:0000256" key="1">
    <source>
        <dbReference type="SAM" id="Coils"/>
    </source>
</evidence>
<reference evidence="3 4" key="1">
    <citation type="journal article" date="2012" name="Genome Biol.">
        <title>The genome of the polar eukaryotic microalga coccomyxa subellipsoidea reveals traits of cold adaptation.</title>
        <authorList>
            <person name="Blanc G."/>
            <person name="Agarkova I."/>
            <person name="Grimwood J."/>
            <person name="Kuo A."/>
            <person name="Brueggeman A."/>
            <person name="Dunigan D."/>
            <person name="Gurnon J."/>
            <person name="Ladunga I."/>
            <person name="Lindquist E."/>
            <person name="Lucas S."/>
            <person name="Pangilinan J."/>
            <person name="Proschold T."/>
            <person name="Salamov A."/>
            <person name="Schmutz J."/>
            <person name="Weeks D."/>
            <person name="Yamada T."/>
            <person name="Claverie J.M."/>
            <person name="Grigoriev I."/>
            <person name="Van Etten J."/>
            <person name="Lomsadze A."/>
            <person name="Borodovsky M."/>
        </authorList>
    </citation>
    <scope>NUCLEOTIDE SEQUENCE [LARGE SCALE GENOMIC DNA]</scope>
    <source>
        <strain evidence="3 4">C-169</strain>
    </source>
</reference>
<dbReference type="EMBL" id="AGSI01000009">
    <property type="protein sequence ID" value="EIE22823.1"/>
    <property type="molecule type" value="Genomic_DNA"/>
</dbReference>
<name>I0YWQ4_COCSC</name>
<dbReference type="RefSeq" id="XP_005647367.1">
    <property type="nucleotide sequence ID" value="XM_005647310.1"/>
</dbReference>